<dbReference type="Gene3D" id="3.30.300.160">
    <property type="entry name" value="Type II secretion system, protein E, N-terminal domain"/>
    <property type="match status" value="1"/>
</dbReference>
<evidence type="ECO:0000313" key="5">
    <source>
        <dbReference type="EMBL" id="HEW46437.1"/>
    </source>
</evidence>
<dbReference type="SUPFAM" id="SSF160246">
    <property type="entry name" value="EspE N-terminal domain-like"/>
    <property type="match status" value="1"/>
</dbReference>
<dbReference type="PANTHER" id="PTHR30258:SF2">
    <property type="entry name" value="COMG OPERON PROTEIN 1"/>
    <property type="match status" value="1"/>
</dbReference>
<gene>
    <name evidence="5" type="ORF">ENO47_07230</name>
</gene>
<dbReference type="Gene3D" id="3.30.450.90">
    <property type="match status" value="1"/>
</dbReference>
<proteinExistence type="inferred from homology"/>
<dbReference type="PROSITE" id="PS00662">
    <property type="entry name" value="T2SP_E"/>
    <property type="match status" value="1"/>
</dbReference>
<organism evidence="5">
    <name type="scientific">Hydrogenobacter sp</name>
    <dbReference type="NCBI Taxonomy" id="2152829"/>
    <lineage>
        <taxon>Bacteria</taxon>
        <taxon>Pseudomonadati</taxon>
        <taxon>Aquificota</taxon>
        <taxon>Aquificia</taxon>
        <taxon>Aquificales</taxon>
        <taxon>Aquificaceae</taxon>
        <taxon>Hydrogenobacter</taxon>
    </lineage>
</organism>
<dbReference type="CDD" id="cd01129">
    <property type="entry name" value="PulE-GspE-like"/>
    <property type="match status" value="1"/>
</dbReference>
<protein>
    <submittedName>
        <fullName evidence="5">Type II/IV secretion system protein</fullName>
    </submittedName>
</protein>
<dbReference type="GO" id="GO:0005886">
    <property type="term" value="C:plasma membrane"/>
    <property type="evidence" value="ECO:0007669"/>
    <property type="project" value="TreeGrafter"/>
</dbReference>
<dbReference type="FunFam" id="3.40.50.300:FF:000398">
    <property type="entry name" value="Type IV pilus assembly ATPase PilB"/>
    <property type="match status" value="1"/>
</dbReference>
<dbReference type="InterPro" id="IPR001482">
    <property type="entry name" value="T2SS/T4SS_dom"/>
</dbReference>
<accession>A0A7C2VBM3</accession>
<feature type="domain" description="Bacterial type II secretion system protein E" evidence="4">
    <location>
        <begin position="290"/>
        <end position="304"/>
    </location>
</feature>
<comment type="similarity">
    <text evidence="1">Belongs to the GSP E family.</text>
</comment>
<keyword evidence="2" id="KW-0547">Nucleotide-binding</keyword>
<dbReference type="InterPro" id="IPR037257">
    <property type="entry name" value="T2SS_E_N_sf"/>
</dbReference>
<comment type="caution">
    <text evidence="5">The sequence shown here is derived from an EMBL/GenBank/DDBJ whole genome shotgun (WGS) entry which is preliminary data.</text>
</comment>
<dbReference type="FunFam" id="3.30.450.90:FF:000001">
    <property type="entry name" value="Type II secretion system ATPase GspE"/>
    <property type="match status" value="1"/>
</dbReference>
<name>A0A7C2VBM3_9AQUI</name>
<dbReference type="Gene3D" id="3.40.50.300">
    <property type="entry name" value="P-loop containing nucleotide triphosphate hydrolases"/>
    <property type="match status" value="1"/>
</dbReference>
<dbReference type="PANTHER" id="PTHR30258">
    <property type="entry name" value="TYPE II SECRETION SYSTEM PROTEIN GSPE-RELATED"/>
    <property type="match status" value="1"/>
</dbReference>
<dbReference type="SMART" id="SM00382">
    <property type="entry name" value="AAA"/>
    <property type="match status" value="1"/>
</dbReference>
<dbReference type="GO" id="GO:0005524">
    <property type="term" value="F:ATP binding"/>
    <property type="evidence" value="ECO:0007669"/>
    <property type="project" value="UniProtKB-KW"/>
</dbReference>
<dbReference type="EMBL" id="DSFP01000064">
    <property type="protein sequence ID" value="HEW46437.1"/>
    <property type="molecule type" value="Genomic_DNA"/>
</dbReference>
<dbReference type="AlphaFoldDB" id="A0A7C2VBM3"/>
<evidence type="ECO:0000256" key="3">
    <source>
        <dbReference type="ARBA" id="ARBA00022840"/>
    </source>
</evidence>
<reference evidence="5" key="1">
    <citation type="journal article" date="2020" name="mSystems">
        <title>Genome- and Community-Level Interaction Insights into Carbon Utilization and Element Cycling Functions of Hydrothermarchaeota in Hydrothermal Sediment.</title>
        <authorList>
            <person name="Zhou Z."/>
            <person name="Liu Y."/>
            <person name="Xu W."/>
            <person name="Pan J."/>
            <person name="Luo Z.H."/>
            <person name="Li M."/>
        </authorList>
    </citation>
    <scope>NUCLEOTIDE SEQUENCE [LARGE SCALE GENOMIC DNA]</scope>
    <source>
        <strain evidence="5">SpSt-132</strain>
    </source>
</reference>
<evidence type="ECO:0000256" key="2">
    <source>
        <dbReference type="ARBA" id="ARBA00022741"/>
    </source>
</evidence>
<dbReference type="InterPro" id="IPR003593">
    <property type="entry name" value="AAA+_ATPase"/>
</dbReference>
<sequence length="471" mass="52628">MDLLRTYRLVPLEEGEGYIKLLVPKDFDPLVLEEVRFSLGKEIIPVYVSEEEFSQRLQEVLAQEEPLVEVEGAEESEVRDILYEEETSPAVSFVNQTLIKAINLGASDIHIEPYEGQSFVRLRLDGMLHNYTQIPLSLHEQVVSRIKVLANLNVAEKRIPQDGKIAVKVGKRHLDIRVSVVPTVFGERVVLRLLEKGGKILRLEDLGLWEEDLLKLKRLSQKPYGIVLATGPTGSGKSTTLYAIIMEIKSPKKNIITIEDPPEYQIEGVSQIQVNPKVGLTFATGLRAILRQDPDVIMVGEIRDSETAQIAVQSALTGHLVLSTLHTNDAPSAITRLFDLGIEPFLIASALEGVIAQRLVRKICPHCKEEYKPSKEELKELGLSGDHTFYRGRGCEQCMGTGYRGRTGIFEVLEVDEELKKLIVKTQSATDIRNFARSRGFKSMLEDGIRKVLSGITTPEEVLRAVKAEEG</sequence>
<evidence type="ECO:0000256" key="1">
    <source>
        <dbReference type="ARBA" id="ARBA00006611"/>
    </source>
</evidence>
<dbReference type="InterPro" id="IPR007831">
    <property type="entry name" value="T2SS_GspE_N"/>
</dbReference>
<dbReference type="Pfam" id="PF05157">
    <property type="entry name" value="MshEN"/>
    <property type="match status" value="1"/>
</dbReference>
<keyword evidence="3" id="KW-0067">ATP-binding</keyword>
<dbReference type="GO" id="GO:0016887">
    <property type="term" value="F:ATP hydrolysis activity"/>
    <property type="evidence" value="ECO:0007669"/>
    <property type="project" value="TreeGrafter"/>
</dbReference>
<dbReference type="Pfam" id="PF00437">
    <property type="entry name" value="T2SSE"/>
    <property type="match status" value="1"/>
</dbReference>
<dbReference type="SUPFAM" id="SSF52540">
    <property type="entry name" value="P-loop containing nucleoside triphosphate hydrolases"/>
    <property type="match status" value="1"/>
</dbReference>
<evidence type="ECO:0000259" key="4">
    <source>
        <dbReference type="PROSITE" id="PS00662"/>
    </source>
</evidence>
<dbReference type="InterPro" id="IPR027417">
    <property type="entry name" value="P-loop_NTPase"/>
</dbReference>